<name>A0A290Z7K4_9PSEU</name>
<dbReference type="EMBL" id="CP023445">
    <property type="protein sequence ID" value="ATE54953.1"/>
    <property type="molecule type" value="Genomic_DNA"/>
</dbReference>
<reference evidence="2" key="1">
    <citation type="submission" date="2017-09" db="EMBL/GenBank/DDBJ databases">
        <title>Complete Genome Sequence of ansamitocin-producing Bacterium Actinosynnema pretiosum X47.</title>
        <authorList>
            <person name="Cao G."/>
            <person name="Zong G."/>
            <person name="Zhong C."/>
            <person name="Fu J."/>
        </authorList>
    </citation>
    <scope>NUCLEOTIDE SEQUENCE [LARGE SCALE GENOMIC DNA]</scope>
    <source>
        <strain evidence="2">X47</strain>
    </source>
</reference>
<dbReference type="InterPro" id="IPR002575">
    <property type="entry name" value="Aminoglycoside_PTrfase"/>
</dbReference>
<gene>
    <name evidence="2" type="ORF">CNX65_18050</name>
</gene>
<feature type="domain" description="Aminoglycoside phosphotransferase" evidence="1">
    <location>
        <begin position="33"/>
        <end position="242"/>
    </location>
</feature>
<dbReference type="Proteomes" id="UP000218505">
    <property type="component" value="Chromosome"/>
</dbReference>
<dbReference type="Gene3D" id="1.10.510.10">
    <property type="entry name" value="Transferase(Phosphotransferase) domain 1"/>
    <property type="match status" value="1"/>
</dbReference>
<dbReference type="InterPro" id="IPR011009">
    <property type="entry name" value="Kinase-like_dom_sf"/>
</dbReference>
<dbReference type="RefSeq" id="WP_096494590.1">
    <property type="nucleotide sequence ID" value="NZ_CP023445.1"/>
</dbReference>
<keyword evidence="3" id="KW-1185">Reference proteome</keyword>
<dbReference type="GO" id="GO:0016740">
    <property type="term" value="F:transferase activity"/>
    <property type="evidence" value="ECO:0007669"/>
    <property type="project" value="UniProtKB-KW"/>
</dbReference>
<dbReference type="Pfam" id="PF01636">
    <property type="entry name" value="APH"/>
    <property type="match status" value="1"/>
</dbReference>
<evidence type="ECO:0000313" key="2">
    <source>
        <dbReference type="EMBL" id="ATE54953.1"/>
    </source>
</evidence>
<proteinExistence type="predicted"/>
<organism evidence="2 3">
    <name type="scientific">Actinosynnema pretiosum</name>
    <dbReference type="NCBI Taxonomy" id="42197"/>
    <lineage>
        <taxon>Bacteria</taxon>
        <taxon>Bacillati</taxon>
        <taxon>Actinomycetota</taxon>
        <taxon>Actinomycetes</taxon>
        <taxon>Pseudonocardiales</taxon>
        <taxon>Pseudonocardiaceae</taxon>
        <taxon>Actinosynnema</taxon>
    </lineage>
</organism>
<evidence type="ECO:0000259" key="1">
    <source>
        <dbReference type="Pfam" id="PF01636"/>
    </source>
</evidence>
<evidence type="ECO:0000313" key="3">
    <source>
        <dbReference type="Proteomes" id="UP000218505"/>
    </source>
</evidence>
<dbReference type="KEGG" id="apre:CNX65_18050"/>
<accession>A0A290Z7K4</accession>
<protein>
    <submittedName>
        <fullName evidence="2">Phosphotransferase</fullName>
    </submittedName>
</protein>
<sequence length="307" mass="33453">MRSRPEDLSDESVRACLARSGIDVAVLEHAPVGFGDHHWHVTDSGGRRWFATAADLTRKPHCGPDRDSALAGLRAAMGVAVRLRQAGLEFVVAPVGEPVAELDDRYALSVFPHVAGVPGHFGQELSEGDGALVQELLARLHATPVDAPAIPIAPPPPDADGPWGDGPYAERARLLLRRHEEVVRRRRAEFAELAEVVRRLPVVLTHGEPHPGNLIRATTGFHLVDWDTTGLAVPERDLALLPGDLSRYRELTGRTPSPEALRLHRLRWPLVDLAEFTDLFRAPHGDDPDTALAWTSFQDTLAALATG</sequence>
<dbReference type="SUPFAM" id="SSF56112">
    <property type="entry name" value="Protein kinase-like (PK-like)"/>
    <property type="match status" value="1"/>
</dbReference>
<dbReference type="AlphaFoldDB" id="A0A290Z7K4"/>